<dbReference type="EMBL" id="QFQB01000031">
    <property type="protein sequence ID" value="PZQ46156.1"/>
    <property type="molecule type" value="Genomic_DNA"/>
</dbReference>
<evidence type="ECO:0008006" key="3">
    <source>
        <dbReference type="Google" id="ProtNLM"/>
    </source>
</evidence>
<gene>
    <name evidence="1" type="ORF">DI551_05615</name>
</gene>
<proteinExistence type="predicted"/>
<evidence type="ECO:0000313" key="1">
    <source>
        <dbReference type="EMBL" id="PZQ46156.1"/>
    </source>
</evidence>
<evidence type="ECO:0000313" key="2">
    <source>
        <dbReference type="Proteomes" id="UP000249417"/>
    </source>
</evidence>
<dbReference type="AlphaFoldDB" id="A0A2W5MY88"/>
<organism evidence="1 2">
    <name type="scientific">Micavibrio aeruginosavorus</name>
    <dbReference type="NCBI Taxonomy" id="349221"/>
    <lineage>
        <taxon>Bacteria</taxon>
        <taxon>Pseudomonadati</taxon>
        <taxon>Bdellovibrionota</taxon>
        <taxon>Bdellovibrionia</taxon>
        <taxon>Bdellovibrionales</taxon>
        <taxon>Pseudobdellovibrionaceae</taxon>
        <taxon>Micavibrio</taxon>
    </lineage>
</organism>
<name>A0A2W5MY88_9BACT</name>
<dbReference type="Proteomes" id="UP000249417">
    <property type="component" value="Unassembled WGS sequence"/>
</dbReference>
<protein>
    <recommendedName>
        <fullName evidence="3">MarR family transcriptional regulator</fullName>
    </recommendedName>
</protein>
<accession>A0A2W5MY88</accession>
<reference evidence="1 2" key="1">
    <citation type="submission" date="2017-08" db="EMBL/GenBank/DDBJ databases">
        <title>Infants hospitalized years apart are colonized by the same room-sourced microbial strains.</title>
        <authorList>
            <person name="Brooks B."/>
            <person name="Olm M.R."/>
            <person name="Firek B.A."/>
            <person name="Baker R."/>
            <person name="Thomas B.C."/>
            <person name="Morowitz M.J."/>
            <person name="Banfield J.F."/>
        </authorList>
    </citation>
    <scope>NUCLEOTIDE SEQUENCE [LARGE SCALE GENOMIC DNA]</scope>
    <source>
        <strain evidence="1">S2_005_002_R2_29</strain>
    </source>
</reference>
<comment type="caution">
    <text evidence="1">The sequence shown here is derived from an EMBL/GenBank/DDBJ whole genome shotgun (WGS) entry which is preliminary data.</text>
</comment>
<sequence length="121" mass="13794">MENDEFKAYVRRVSFDISLTGPQCLVLVAAYRKLHIQYGHFVPAVKGLERKGFITHTYALWNEEGMFGRIENRNTGLFSGSKPCFRLTDEGRLLAALVEKAEIPEIENLLKSVKAYKEEIA</sequence>